<evidence type="ECO:0000313" key="2">
    <source>
        <dbReference type="EMBL" id="RNF27731.1"/>
    </source>
</evidence>
<comment type="caution">
    <text evidence="2">The sequence shown here is derived from an EMBL/GenBank/DDBJ whole genome shotgun (WGS) entry which is preliminary data.</text>
</comment>
<keyword evidence="3" id="KW-1185">Reference proteome</keyword>
<name>A0A422QCM7_9TRYP</name>
<evidence type="ECO:0000256" key="1">
    <source>
        <dbReference type="SAM" id="MobiDB-lite"/>
    </source>
</evidence>
<evidence type="ECO:0000313" key="3">
    <source>
        <dbReference type="Proteomes" id="UP000284403"/>
    </source>
</evidence>
<dbReference type="AlphaFoldDB" id="A0A422QCM7"/>
<dbReference type="GeneID" id="40313726"/>
<sequence>MNVCVCVRLYLSHSGHDTNENTGAHAGARGEEDKQLIHRLQRRGWIGGLKCGKQDGRQGSKRQVGWVFLRSHDLRLAPSRFSSMVRRAASGGRLREVAPKPARWQPPPPPPPSPLLPHQRPWPSCPSVIVASAYAYKKK</sequence>
<feature type="region of interest" description="Disordered" evidence="1">
    <location>
        <begin position="88"/>
        <end position="121"/>
    </location>
</feature>
<feature type="compositionally biased region" description="Pro residues" evidence="1">
    <location>
        <begin position="104"/>
        <end position="115"/>
    </location>
</feature>
<dbReference type="RefSeq" id="XP_029232937.1">
    <property type="nucleotide sequence ID" value="XM_029367064.1"/>
</dbReference>
<organism evidence="2 3">
    <name type="scientific">Trypanosoma conorhini</name>
    <dbReference type="NCBI Taxonomy" id="83891"/>
    <lineage>
        <taxon>Eukaryota</taxon>
        <taxon>Discoba</taxon>
        <taxon>Euglenozoa</taxon>
        <taxon>Kinetoplastea</taxon>
        <taxon>Metakinetoplastina</taxon>
        <taxon>Trypanosomatida</taxon>
        <taxon>Trypanosomatidae</taxon>
        <taxon>Trypanosoma</taxon>
    </lineage>
</organism>
<proteinExistence type="predicted"/>
<dbReference type="Proteomes" id="UP000284403">
    <property type="component" value="Unassembled WGS sequence"/>
</dbReference>
<dbReference type="EMBL" id="MKKU01000001">
    <property type="protein sequence ID" value="RNF27731.1"/>
    <property type="molecule type" value="Genomic_DNA"/>
</dbReference>
<protein>
    <submittedName>
        <fullName evidence="2">Uncharacterized protein</fullName>
    </submittedName>
</protein>
<accession>A0A422QCM7</accession>
<gene>
    <name evidence="2" type="ORF">Tco025E_00115</name>
</gene>
<reference evidence="2 3" key="1">
    <citation type="journal article" date="2018" name="BMC Genomics">
        <title>Genomic comparison of Trypanosoma conorhini and Trypanosoma rangeli to Trypanosoma cruzi strains of high and low virulence.</title>
        <authorList>
            <person name="Bradwell K.R."/>
            <person name="Koparde V.N."/>
            <person name="Matveyev A.V."/>
            <person name="Serrano M.G."/>
            <person name="Alves J.M."/>
            <person name="Parikh H."/>
            <person name="Huang B."/>
            <person name="Lee V."/>
            <person name="Espinosa-Alvarez O."/>
            <person name="Ortiz P.A."/>
            <person name="Costa-Martins A.G."/>
            <person name="Teixeira M.M."/>
            <person name="Buck G.A."/>
        </authorList>
    </citation>
    <scope>NUCLEOTIDE SEQUENCE [LARGE SCALE GENOMIC DNA]</scope>
    <source>
        <strain evidence="2 3">025E</strain>
    </source>
</reference>